<organism evidence="1">
    <name type="scientific">marine metagenome</name>
    <dbReference type="NCBI Taxonomy" id="408172"/>
    <lineage>
        <taxon>unclassified sequences</taxon>
        <taxon>metagenomes</taxon>
        <taxon>ecological metagenomes</taxon>
    </lineage>
</organism>
<gene>
    <name evidence="1" type="ORF">METZ01_LOCUS197834</name>
</gene>
<reference evidence="1" key="1">
    <citation type="submission" date="2018-05" db="EMBL/GenBank/DDBJ databases">
        <authorList>
            <person name="Lanie J.A."/>
            <person name="Ng W.-L."/>
            <person name="Kazmierczak K.M."/>
            <person name="Andrzejewski T.M."/>
            <person name="Davidsen T.M."/>
            <person name="Wayne K.J."/>
            <person name="Tettelin H."/>
            <person name="Glass J.I."/>
            <person name="Rusch D."/>
            <person name="Podicherti R."/>
            <person name="Tsui H.-C.T."/>
            <person name="Winkler M.E."/>
        </authorList>
    </citation>
    <scope>NUCLEOTIDE SEQUENCE</scope>
</reference>
<dbReference type="EMBL" id="UINC01042394">
    <property type="protein sequence ID" value="SVB44980.1"/>
    <property type="molecule type" value="Genomic_DNA"/>
</dbReference>
<sequence length="38" mass="3996">VVHIDPAISIVGHAVEDVEAQVVGCVDDRLDDATDIPL</sequence>
<feature type="non-terminal residue" evidence="1">
    <location>
        <position position="1"/>
    </location>
</feature>
<protein>
    <submittedName>
        <fullName evidence="1">Uncharacterized protein</fullName>
    </submittedName>
</protein>
<name>A0A382E2Q1_9ZZZZ</name>
<evidence type="ECO:0000313" key="1">
    <source>
        <dbReference type="EMBL" id="SVB44980.1"/>
    </source>
</evidence>
<dbReference type="AlphaFoldDB" id="A0A382E2Q1"/>
<proteinExistence type="predicted"/>
<accession>A0A382E2Q1</accession>